<dbReference type="SMART" id="SM00138">
    <property type="entry name" value="MeTrc"/>
    <property type="match status" value="1"/>
</dbReference>
<keyword evidence="5" id="KW-0949">S-adenosyl-L-methionine</keyword>
<dbReference type="SUPFAM" id="SSF55781">
    <property type="entry name" value="GAF domain-like"/>
    <property type="match status" value="1"/>
</dbReference>
<evidence type="ECO:0000256" key="8">
    <source>
        <dbReference type="SAM" id="Phobius"/>
    </source>
</evidence>
<dbReference type="SUPFAM" id="SSF47384">
    <property type="entry name" value="Homodimeric domain of signal transducing histidine kinase"/>
    <property type="match status" value="1"/>
</dbReference>
<name>A0A3N4MDE0_9BACT</name>
<dbReference type="Pfam" id="PF08448">
    <property type="entry name" value="PAS_4"/>
    <property type="match status" value="1"/>
</dbReference>
<evidence type="ECO:0000313" key="12">
    <source>
        <dbReference type="EMBL" id="RPD39956.1"/>
    </source>
</evidence>
<dbReference type="SMART" id="SM00387">
    <property type="entry name" value="HATPase_c"/>
    <property type="match status" value="1"/>
</dbReference>
<dbReference type="SUPFAM" id="SSF52738">
    <property type="entry name" value="Methylesterase CheB, C-terminal domain"/>
    <property type="match status" value="1"/>
</dbReference>
<keyword evidence="7" id="KW-0175">Coiled coil</keyword>
<keyword evidence="8" id="KW-0812">Transmembrane</keyword>
<dbReference type="InterPro" id="IPR003018">
    <property type="entry name" value="GAF"/>
</dbReference>
<dbReference type="CDD" id="cd16434">
    <property type="entry name" value="CheB-CheR_fusion"/>
    <property type="match status" value="1"/>
</dbReference>
<dbReference type="InterPro" id="IPR003594">
    <property type="entry name" value="HATPase_dom"/>
</dbReference>
<feature type="domain" description="CheB-type methylesterase" evidence="10">
    <location>
        <begin position="21"/>
        <end position="199"/>
    </location>
</feature>
<evidence type="ECO:0000256" key="7">
    <source>
        <dbReference type="SAM" id="Coils"/>
    </source>
</evidence>
<keyword evidence="4" id="KW-0808">Transferase</keyword>
<feature type="coiled-coil region" evidence="7">
    <location>
        <begin position="664"/>
        <end position="744"/>
    </location>
</feature>
<dbReference type="PROSITE" id="PS50109">
    <property type="entry name" value="HIS_KIN"/>
    <property type="match status" value="1"/>
</dbReference>
<feature type="domain" description="CheR-type methyltransferase" evidence="11">
    <location>
        <begin position="216"/>
        <end position="498"/>
    </location>
</feature>
<feature type="active site" evidence="6">
    <location>
        <position position="30"/>
    </location>
</feature>
<dbReference type="GO" id="GO:0005737">
    <property type="term" value="C:cytoplasm"/>
    <property type="evidence" value="ECO:0007669"/>
    <property type="project" value="InterPro"/>
</dbReference>
<evidence type="ECO:0000259" key="9">
    <source>
        <dbReference type="PROSITE" id="PS50109"/>
    </source>
</evidence>
<dbReference type="PANTHER" id="PTHR24422">
    <property type="entry name" value="CHEMOTAXIS PROTEIN METHYLTRANSFERASE"/>
    <property type="match status" value="1"/>
</dbReference>
<dbReference type="InterPro" id="IPR036097">
    <property type="entry name" value="HisK_dim/P_sf"/>
</dbReference>
<evidence type="ECO:0000313" key="13">
    <source>
        <dbReference type="Proteomes" id="UP000279089"/>
    </source>
</evidence>
<proteinExistence type="predicted"/>
<dbReference type="InterPro" id="IPR022641">
    <property type="entry name" value="CheR_N"/>
</dbReference>
<accession>A0A3N4MDE0</accession>
<dbReference type="InterPro" id="IPR050903">
    <property type="entry name" value="Bact_Chemotaxis_MeTrfase"/>
</dbReference>
<dbReference type="GO" id="GO:0006935">
    <property type="term" value="P:chemotaxis"/>
    <property type="evidence" value="ECO:0007669"/>
    <property type="project" value="UniProtKB-UniRule"/>
</dbReference>
<keyword evidence="3" id="KW-0489">Methyltransferase</keyword>
<dbReference type="CDD" id="cd00082">
    <property type="entry name" value="HisKA"/>
    <property type="match status" value="1"/>
</dbReference>
<dbReference type="SUPFAM" id="SSF47757">
    <property type="entry name" value="Chemotaxis receptor methyltransferase CheR, N-terminal domain"/>
    <property type="match status" value="1"/>
</dbReference>
<feature type="active site" evidence="6">
    <location>
        <position position="149"/>
    </location>
</feature>
<dbReference type="SMART" id="SM00388">
    <property type="entry name" value="HisKA"/>
    <property type="match status" value="1"/>
</dbReference>
<dbReference type="GO" id="GO:0008984">
    <property type="term" value="F:protein-glutamate methylesterase activity"/>
    <property type="evidence" value="ECO:0007669"/>
    <property type="project" value="InterPro"/>
</dbReference>
<dbReference type="PRINTS" id="PR00996">
    <property type="entry name" value="CHERMTFRASE"/>
</dbReference>
<dbReference type="GO" id="GO:0000156">
    <property type="term" value="F:phosphorelay response regulator activity"/>
    <property type="evidence" value="ECO:0007669"/>
    <property type="project" value="InterPro"/>
</dbReference>
<dbReference type="SUPFAM" id="SSF55874">
    <property type="entry name" value="ATPase domain of HSP90 chaperone/DNA topoisomerase II/histidine kinase"/>
    <property type="match status" value="1"/>
</dbReference>
<dbReference type="Gene3D" id="1.10.155.10">
    <property type="entry name" value="Chemotaxis receptor methyltransferase CheR, N-terminal domain"/>
    <property type="match status" value="1"/>
</dbReference>
<evidence type="ECO:0000256" key="5">
    <source>
        <dbReference type="ARBA" id="ARBA00022691"/>
    </source>
</evidence>
<dbReference type="InterPro" id="IPR029063">
    <property type="entry name" value="SAM-dependent_MTases_sf"/>
</dbReference>
<dbReference type="EMBL" id="RMBX01000009">
    <property type="protein sequence ID" value="RPD39956.1"/>
    <property type="molecule type" value="Genomic_DNA"/>
</dbReference>
<dbReference type="InterPro" id="IPR005467">
    <property type="entry name" value="His_kinase_dom"/>
</dbReference>
<dbReference type="InterPro" id="IPR013656">
    <property type="entry name" value="PAS_4"/>
</dbReference>
<evidence type="ECO:0000259" key="10">
    <source>
        <dbReference type="PROSITE" id="PS50122"/>
    </source>
</evidence>
<evidence type="ECO:0000256" key="3">
    <source>
        <dbReference type="ARBA" id="ARBA00022603"/>
    </source>
</evidence>
<dbReference type="OrthoDB" id="9816309at2"/>
<dbReference type="Gene3D" id="3.40.50.180">
    <property type="entry name" value="Methylesterase CheB, C-terminal domain"/>
    <property type="match status" value="1"/>
</dbReference>
<dbReference type="Pfam" id="PF02518">
    <property type="entry name" value="HATPase_c"/>
    <property type="match status" value="1"/>
</dbReference>
<dbReference type="InterPro" id="IPR022642">
    <property type="entry name" value="CheR_C"/>
</dbReference>
<keyword evidence="6" id="KW-0378">Hydrolase</keyword>
<dbReference type="InterPro" id="IPR036804">
    <property type="entry name" value="CheR_N_sf"/>
</dbReference>
<feature type="transmembrane region" description="Helical" evidence="8">
    <location>
        <begin position="21"/>
        <end position="41"/>
    </location>
</feature>
<dbReference type="SMART" id="SM00065">
    <property type="entry name" value="GAF"/>
    <property type="match status" value="1"/>
</dbReference>
<evidence type="ECO:0000256" key="1">
    <source>
        <dbReference type="ARBA" id="ARBA00000085"/>
    </source>
</evidence>
<dbReference type="InterPro" id="IPR036890">
    <property type="entry name" value="HATPase_C_sf"/>
</dbReference>
<dbReference type="SUPFAM" id="SSF55785">
    <property type="entry name" value="PYP-like sensor domain (PAS domain)"/>
    <property type="match status" value="1"/>
</dbReference>
<dbReference type="PANTHER" id="PTHR24422:SF27">
    <property type="entry name" value="PROTEIN-GLUTAMATE O-METHYLTRANSFERASE"/>
    <property type="match status" value="1"/>
</dbReference>
<dbReference type="Pfam" id="PF03705">
    <property type="entry name" value="CheR_N"/>
    <property type="match status" value="1"/>
</dbReference>
<evidence type="ECO:0000259" key="11">
    <source>
        <dbReference type="PROSITE" id="PS50123"/>
    </source>
</evidence>
<feature type="active site" evidence="6">
    <location>
        <position position="57"/>
    </location>
</feature>
<dbReference type="GO" id="GO:0008983">
    <property type="term" value="F:protein-glutamate O-methyltransferase activity"/>
    <property type="evidence" value="ECO:0007669"/>
    <property type="project" value="UniProtKB-EC"/>
</dbReference>
<dbReference type="PROSITE" id="PS50123">
    <property type="entry name" value="CHER"/>
    <property type="match status" value="1"/>
</dbReference>
<gene>
    <name evidence="12" type="ORF">EG028_17695</name>
</gene>
<evidence type="ECO:0008006" key="14">
    <source>
        <dbReference type="Google" id="ProtNLM"/>
    </source>
</evidence>
<keyword evidence="8" id="KW-0472">Membrane</keyword>
<comment type="catalytic activity">
    <reaction evidence="1">
        <text>ATP + protein L-histidine = ADP + protein N-phospho-L-histidine.</text>
        <dbReference type="EC" id="2.7.13.3"/>
    </reaction>
</comment>
<keyword evidence="13" id="KW-1185">Reference proteome</keyword>
<comment type="caution">
    <text evidence="12">The sequence shown here is derived from an EMBL/GenBank/DDBJ whole genome shotgun (WGS) entry which is preliminary data.</text>
</comment>
<evidence type="ECO:0000256" key="2">
    <source>
        <dbReference type="ARBA" id="ARBA00001541"/>
    </source>
</evidence>
<dbReference type="Gene3D" id="3.30.450.20">
    <property type="entry name" value="PAS domain"/>
    <property type="match status" value="1"/>
</dbReference>
<dbReference type="InterPro" id="IPR035909">
    <property type="entry name" value="CheB_C"/>
</dbReference>
<dbReference type="Proteomes" id="UP000279089">
    <property type="component" value="Unassembled WGS sequence"/>
</dbReference>
<protein>
    <recommendedName>
        <fullName evidence="14">PAS domain-containing protein</fullName>
    </recommendedName>
</protein>
<dbReference type="Gene3D" id="1.10.287.130">
    <property type="match status" value="1"/>
</dbReference>
<reference evidence="13" key="1">
    <citation type="submission" date="2018-11" db="EMBL/GenBank/DDBJ databases">
        <title>Chitinophaga lutea sp.nov., isolate from arsenic contaminated soil.</title>
        <authorList>
            <person name="Zong Y."/>
        </authorList>
    </citation>
    <scope>NUCLEOTIDE SEQUENCE [LARGE SCALE GENOMIC DNA]</scope>
    <source>
        <strain evidence="13">YLT18</strain>
    </source>
</reference>
<evidence type="ECO:0000256" key="6">
    <source>
        <dbReference type="PROSITE-ProRule" id="PRU00050"/>
    </source>
</evidence>
<dbReference type="InterPro" id="IPR000673">
    <property type="entry name" value="Sig_transdc_resp-reg_Me-estase"/>
</dbReference>
<dbReference type="InterPro" id="IPR003661">
    <property type="entry name" value="HisK_dim/P_dom"/>
</dbReference>
<dbReference type="GO" id="GO:0000155">
    <property type="term" value="F:phosphorelay sensor kinase activity"/>
    <property type="evidence" value="ECO:0007669"/>
    <property type="project" value="InterPro"/>
</dbReference>
<comment type="catalytic activity">
    <reaction evidence="2">
        <text>L-glutamyl-[protein] + S-adenosyl-L-methionine = [protein]-L-glutamate 5-O-methyl ester + S-adenosyl-L-homocysteine</text>
        <dbReference type="Rhea" id="RHEA:24452"/>
        <dbReference type="Rhea" id="RHEA-COMP:10208"/>
        <dbReference type="Rhea" id="RHEA-COMP:10311"/>
        <dbReference type="ChEBI" id="CHEBI:29973"/>
        <dbReference type="ChEBI" id="CHEBI:57856"/>
        <dbReference type="ChEBI" id="CHEBI:59789"/>
        <dbReference type="ChEBI" id="CHEBI:82795"/>
        <dbReference type="EC" id="2.1.1.80"/>
    </reaction>
</comment>
<sequence length="1334" mass="150574">MRSTPATVKKKDTDKKRSQKPFLIVGIGASAGGLEAATALITNLAPDTGMAFVYVQHLSPDHKSMLTALLSRSTKITVQEATDKLLIEPDHFYVIPPDKEMTVTDGHIKLTRRKKDRSVNLPVDVFFGSLAEKHPGGVIGVILSGNANDGSLGLGAIKAAGGLTFAQDSSAKFNGMPKSAISAGVVDFILAPKDIARELNRISKYDNPKQKIANTGKEDVIDNNNPHLKSIFTILYERMGVDFSHYKMSTIKRRILRRMMLYNIKTLKEYAKLVEEKSDEASILYQDMLINVTSFFRDPDACLYLKNTLLPRLHNNKKDGETLRIWVTACSTGEEAYSIAMILLEIQGKKSSQIPVQIFATDLSAQAIAKARIGEYQAEEIKSVSPQRLQRFFTKSGTKYRIAKAVRDICAFSPHNVLSDPPFSRVDFISCCNMLIYLDLPAQRKVITTFHYALQPQGYLMLGKSETIGTSDQLFSTTNQKYKLYSVKKNSVARLQPDLMPQFLKGKPGAKNIPVKTIKATPDQTHALGSAIDRILLTQYLPASVVINYDQQILEFRGATDLYLTHSSGKATLNILKLTRPEIAFELRIAIQKAIRTKQAARKENIEMKVNGSLRLFSIVVAPLQIEGEEPFLLVLFSEQKTVEIIATDDKTGKSTSLAKDRRIKKLETELAIVRADMLAYAQEQETITEELQSVNEEVVSNNEELQTLNEELETSKEEIDSANEELIVANQELQTRNELLMESYEYSEAIISTIHEPIVILDTNLRIRSANNTFYKTFNINKQTALDALFYEVGDKQWDIPRLRALLEDIITKSTRLSNVEITHTFPGIGKRIMLLNANRIIQKNHREQLILLAIADVTEILQQQEREKALLYKNIEESKLYTRELEESVLKETNKRKEADKTLLQKEEEISVSGYNKRFLTEFSDEFAIYRIHNKFFNSLALFIAEFTGLDYVLVGKTEDTNTHEPVIQTIAITSFGKLTKNIKFPLLHGPAEQVINGAVRAYPEQCRQTFPEDQMLTRLKVEGYLGYPLLDVEGKAMGLIAIMHQQKIKDPETVTSILEIVARRAELELTKIKYELALERNNTSLEEKNQALEAVNHELKSFTYISSHDLQEPLRKIQAFSALILEKEKQNLSDSGKDYLQRMNSAASRMQKLLEDLLTYSRANAADRTYENVYLDKVVEEVKTDLKEDIERKNAVIEVTGVCVPRVIPFQFYQVIYNLLSNALKFSNAEAPPHIVVKGKIASGNKLKNTRLFPKQRYCHIVVKDNGIGFEPQFSERIFEVFQKLHGKEEYEGTGIGLAIVKKIVENHNGIIIATSQLGKGATFDIYLPSE</sequence>
<dbReference type="RefSeq" id="WP_120517756.1">
    <property type="nucleotide sequence ID" value="NZ_QXZY01000010.1"/>
</dbReference>
<dbReference type="Pfam" id="PF01339">
    <property type="entry name" value="CheB_methylest"/>
    <property type="match status" value="1"/>
</dbReference>
<dbReference type="Pfam" id="PF01739">
    <property type="entry name" value="CheR"/>
    <property type="match status" value="1"/>
</dbReference>
<organism evidence="12 13">
    <name type="scientific">Chitinophaga barathri</name>
    <dbReference type="NCBI Taxonomy" id="1647451"/>
    <lineage>
        <taxon>Bacteria</taxon>
        <taxon>Pseudomonadati</taxon>
        <taxon>Bacteroidota</taxon>
        <taxon>Chitinophagia</taxon>
        <taxon>Chitinophagales</taxon>
        <taxon>Chitinophagaceae</taxon>
        <taxon>Chitinophaga</taxon>
    </lineage>
</organism>
<dbReference type="GO" id="GO:0032259">
    <property type="term" value="P:methylation"/>
    <property type="evidence" value="ECO:0007669"/>
    <property type="project" value="UniProtKB-KW"/>
</dbReference>
<feature type="domain" description="Histidine kinase" evidence="9">
    <location>
        <begin position="1108"/>
        <end position="1334"/>
    </location>
</feature>
<dbReference type="Pfam" id="PF00512">
    <property type="entry name" value="HisKA"/>
    <property type="match status" value="1"/>
</dbReference>
<evidence type="ECO:0000256" key="4">
    <source>
        <dbReference type="ARBA" id="ARBA00022679"/>
    </source>
</evidence>
<keyword evidence="8" id="KW-1133">Transmembrane helix</keyword>
<dbReference type="SUPFAM" id="SSF53335">
    <property type="entry name" value="S-adenosyl-L-methionine-dependent methyltransferases"/>
    <property type="match status" value="1"/>
</dbReference>
<dbReference type="InterPro" id="IPR000780">
    <property type="entry name" value="CheR_MeTrfase"/>
</dbReference>
<dbReference type="Gene3D" id="3.30.565.10">
    <property type="entry name" value="Histidine kinase-like ATPase, C-terminal domain"/>
    <property type="match status" value="1"/>
</dbReference>
<dbReference type="InterPro" id="IPR035965">
    <property type="entry name" value="PAS-like_dom_sf"/>
</dbReference>
<dbReference type="Gene3D" id="3.40.50.150">
    <property type="entry name" value="Vaccinia Virus protein VP39"/>
    <property type="match status" value="1"/>
</dbReference>
<dbReference type="PROSITE" id="PS50122">
    <property type="entry name" value="CHEB"/>
    <property type="match status" value="1"/>
</dbReference>
<keyword evidence="6" id="KW-0145">Chemotaxis</keyword>